<dbReference type="Proteomes" id="UP000620124">
    <property type="component" value="Unassembled WGS sequence"/>
</dbReference>
<evidence type="ECO:0000313" key="2">
    <source>
        <dbReference type="EMBL" id="KAF7347126.1"/>
    </source>
</evidence>
<proteinExistence type="predicted"/>
<name>A0A8H7CT57_9AGAR</name>
<organism evidence="2 3">
    <name type="scientific">Mycena venus</name>
    <dbReference type="NCBI Taxonomy" id="2733690"/>
    <lineage>
        <taxon>Eukaryota</taxon>
        <taxon>Fungi</taxon>
        <taxon>Dikarya</taxon>
        <taxon>Basidiomycota</taxon>
        <taxon>Agaricomycotina</taxon>
        <taxon>Agaricomycetes</taxon>
        <taxon>Agaricomycetidae</taxon>
        <taxon>Agaricales</taxon>
        <taxon>Marasmiineae</taxon>
        <taxon>Mycenaceae</taxon>
        <taxon>Mycena</taxon>
    </lineage>
</organism>
<feature type="chain" id="PRO_5034656061" evidence="1">
    <location>
        <begin position="23"/>
        <end position="214"/>
    </location>
</feature>
<dbReference type="OrthoDB" id="2890155at2759"/>
<feature type="signal peptide" evidence="1">
    <location>
        <begin position="1"/>
        <end position="22"/>
    </location>
</feature>
<protein>
    <submittedName>
        <fullName evidence="2">Uncharacterized protein</fullName>
    </submittedName>
</protein>
<dbReference type="AlphaFoldDB" id="A0A8H7CT57"/>
<reference evidence="2" key="1">
    <citation type="submission" date="2020-05" db="EMBL/GenBank/DDBJ databases">
        <title>Mycena genomes resolve the evolution of fungal bioluminescence.</title>
        <authorList>
            <person name="Tsai I.J."/>
        </authorList>
    </citation>
    <scope>NUCLEOTIDE SEQUENCE</scope>
    <source>
        <strain evidence="2">CCC161011</strain>
    </source>
</reference>
<keyword evidence="3" id="KW-1185">Reference proteome</keyword>
<gene>
    <name evidence="2" type="ORF">MVEN_01466800</name>
</gene>
<comment type="caution">
    <text evidence="2">The sequence shown here is derived from an EMBL/GenBank/DDBJ whole genome shotgun (WGS) entry which is preliminary data.</text>
</comment>
<accession>A0A8H7CT57</accession>
<sequence length="214" mass="22459">MSSIRRTLLLLSTLLGISAVNASCGDNGGAELGWGTQAEADDNGGNPRTVLGFSSSGPFDAAGNPILSVIATNAGFNVDFYEFSAFICGQDNTEQTTFGPVVNRLGETTHCLTASALTGSNITVAFLPCVNDFSVNPVPTQTFEWITTDFFTYGFAFIGNQSAEAPLDLAKPTDYVPSLVPPQRCGWVICELRLCAGGTPAVDGARDGADSRTR</sequence>
<evidence type="ECO:0000313" key="3">
    <source>
        <dbReference type="Proteomes" id="UP000620124"/>
    </source>
</evidence>
<keyword evidence="1" id="KW-0732">Signal</keyword>
<evidence type="ECO:0000256" key="1">
    <source>
        <dbReference type="SAM" id="SignalP"/>
    </source>
</evidence>
<dbReference type="EMBL" id="JACAZI010000012">
    <property type="protein sequence ID" value="KAF7347126.1"/>
    <property type="molecule type" value="Genomic_DNA"/>
</dbReference>